<name>A0A0T6ASM0_9SCAR</name>
<evidence type="ECO:0000256" key="2">
    <source>
        <dbReference type="SAM" id="SignalP"/>
    </source>
</evidence>
<organism evidence="3 4">
    <name type="scientific">Oryctes borbonicus</name>
    <dbReference type="NCBI Taxonomy" id="1629725"/>
    <lineage>
        <taxon>Eukaryota</taxon>
        <taxon>Metazoa</taxon>
        <taxon>Ecdysozoa</taxon>
        <taxon>Arthropoda</taxon>
        <taxon>Hexapoda</taxon>
        <taxon>Insecta</taxon>
        <taxon>Pterygota</taxon>
        <taxon>Neoptera</taxon>
        <taxon>Endopterygota</taxon>
        <taxon>Coleoptera</taxon>
        <taxon>Polyphaga</taxon>
        <taxon>Scarabaeiformia</taxon>
        <taxon>Scarabaeidae</taxon>
        <taxon>Dynastinae</taxon>
        <taxon>Oryctes</taxon>
    </lineage>
</organism>
<accession>A0A0T6ASM0</accession>
<dbReference type="InterPro" id="IPR015943">
    <property type="entry name" value="WD40/YVTN_repeat-like_dom_sf"/>
</dbReference>
<keyword evidence="1" id="KW-1133">Transmembrane helix</keyword>
<dbReference type="InterPro" id="IPR011047">
    <property type="entry name" value="Quinoprotein_ADH-like_sf"/>
</dbReference>
<dbReference type="EMBL" id="LJIG01022905">
    <property type="protein sequence ID" value="KRT78131.1"/>
    <property type="molecule type" value="Genomic_DNA"/>
</dbReference>
<dbReference type="Proteomes" id="UP000051574">
    <property type="component" value="Unassembled WGS sequence"/>
</dbReference>
<keyword evidence="1" id="KW-0812">Transmembrane</keyword>
<keyword evidence="2" id="KW-0732">Signal</keyword>
<dbReference type="InterPro" id="IPR018391">
    <property type="entry name" value="PQQ_b-propeller_rpt"/>
</dbReference>
<evidence type="ECO:0000313" key="3">
    <source>
        <dbReference type="EMBL" id="KRT78131.1"/>
    </source>
</evidence>
<sequence>MVERVIKTLIVLLVHVYTISSVAENIGQLPHCVDNTGQGLLLISTLDGRLSTLNSTGNLVWQIDTGSLLKSNIHNIELASNGEWLRLIPSLTGGLYKFNGKTIDAIPISADSLLKSSFFYSPDLVIAGGKEVRTYGIGIHSGHLFYTCSLLGCQNETNFEGEIDNVLIIERNTLTVRAHEPRTGNERWNFSVGHHNIRIPSVSCFNIDNMIINFNVTAVLPEGLILATKLEDENQLLWKYKFEAPIVNVWLWDGRELSAIDVFNIPVKDKEVKEEVSASIYLAMHNKQLYIHESVKMLDLIYTNLYTNLEVSKGKSIAKIPWKPIPASSSAIIKTGEQDIAARSVLYSSEYVNGNGYYLYVQEYPEEKEKLMCTDNVTKAYSDKAPSVKGWLRSIWTYILLVLITLATVYFLYGSKVVMVAIQAP</sequence>
<dbReference type="SMART" id="SM00564">
    <property type="entry name" value="PQQ"/>
    <property type="match status" value="2"/>
</dbReference>
<gene>
    <name evidence="3" type="ORF">AMK59_8538</name>
</gene>
<evidence type="ECO:0000313" key="4">
    <source>
        <dbReference type="Proteomes" id="UP000051574"/>
    </source>
</evidence>
<protein>
    <submittedName>
        <fullName evidence="3">Uncharacterized protein</fullName>
    </submittedName>
</protein>
<reference evidence="3 4" key="1">
    <citation type="submission" date="2015-09" db="EMBL/GenBank/DDBJ databases">
        <title>Draft genome of the scarab beetle Oryctes borbonicus.</title>
        <authorList>
            <person name="Meyer J.M."/>
            <person name="Markov G.V."/>
            <person name="Baskaran P."/>
            <person name="Herrmann M."/>
            <person name="Sommer R.J."/>
            <person name="Roedelsperger C."/>
        </authorList>
    </citation>
    <scope>NUCLEOTIDE SEQUENCE [LARGE SCALE GENOMIC DNA]</scope>
    <source>
        <strain evidence="3">OB123</strain>
        <tissue evidence="3">Whole animal</tissue>
    </source>
</reference>
<comment type="caution">
    <text evidence="3">The sequence shown here is derived from an EMBL/GenBank/DDBJ whole genome shotgun (WGS) entry which is preliminary data.</text>
</comment>
<feature type="chain" id="PRO_5006668105" evidence="2">
    <location>
        <begin position="24"/>
        <end position="425"/>
    </location>
</feature>
<evidence type="ECO:0000256" key="1">
    <source>
        <dbReference type="SAM" id="Phobius"/>
    </source>
</evidence>
<dbReference type="AlphaFoldDB" id="A0A0T6ASM0"/>
<feature type="signal peptide" evidence="2">
    <location>
        <begin position="1"/>
        <end position="23"/>
    </location>
</feature>
<keyword evidence="4" id="KW-1185">Reference proteome</keyword>
<dbReference type="SUPFAM" id="SSF50998">
    <property type="entry name" value="Quinoprotein alcohol dehydrogenase-like"/>
    <property type="match status" value="1"/>
</dbReference>
<dbReference type="OrthoDB" id="341578at2759"/>
<feature type="non-terminal residue" evidence="3">
    <location>
        <position position="425"/>
    </location>
</feature>
<dbReference type="Gene3D" id="2.130.10.10">
    <property type="entry name" value="YVTN repeat-like/Quinoprotein amine dehydrogenase"/>
    <property type="match status" value="1"/>
</dbReference>
<feature type="transmembrane region" description="Helical" evidence="1">
    <location>
        <begin position="395"/>
        <end position="413"/>
    </location>
</feature>
<proteinExistence type="predicted"/>
<keyword evidence="1" id="KW-0472">Membrane</keyword>